<sequence length="1158" mass="130414">MVSPLLPDCPGKAAERRFWGELHGASQALAIASAASQQQGLTLVVTTDPNSALRLEEELRFFARQLPVLHFPDWEILPYDVFSPHQDIISQRIATLSQLDQLKQAVLILPLSTLLHRLPPASFYQGQSFALDVGMAFNVDATRIKLEAAGYHCVDTVYEHGEFAVRGAIVDIFPMGQETPFRIELFDDEIETLRTFEPDSQRTVDKVDSIRILPAREFPLNSNAIRTFKSRWYDFFEQDGKQCPIYNDIADGIAPAGIEYYLPLFFDDELGSFFDHLPRNTLVIHDSELEASTEHFRNDVEQRYDSRRYDIQRPIVAPGHLFLAADQLFSRLNEYPRIQWHDKNLPDRAGATAYASAQLPDISVDSRLEQPSQRLQHWLDEQNNQQQSNRLRVLFCAESAGRREALKDLLRRIDARPREIDHWDEFSSSQDSCAIIVGPLERGTLLLQDQLAIITENELFGQRIQQRRRRNKKTSDPDLMIRDLSELQPGSPVVHLDHGVGRYLGLETLEAGGQTNEFLMLEYATGSKLYVPVSSLQLISRYGGGDESTAPLNKLGSEKWAAAKRKAAEKIRDTAAELLDIYARREARKGFAFDQPDDDYQRFAAGFPFEETPDQQAAIEAVIADMTAKQPMDRLVCGDVGFGKTEVAMRAAFLAVQSGKQVAVLVPTTLLAQQHYQNFADRFAEWPVKVDVLSRFKSAKETQASLDKMLEGKTDIVVGTHKLLQKDVKFDQLGLLIIDEEHRFGVTQKERIKSLRANVDILTLTATPIPRTLNMAMASIRDLSIIATPPAKRLSVKTFVRQHDDATIKEAILREILRGGQVYYLHNEVKSIEKVARELTEKIPEARVAFAHGQMTERELEAVMSDFYHKRANVLVCTTIVETGIDIPSANTMIIERADKFGLAQLHQLRGRVGRSHHQAYAYLLTPPPKTLTKDAEKRLDAISAAQDLGAGFMLATHDLEIRGAGELLGDEQSGQIETIGFTLYMEMLEQAVNAIKSGKQPGDDLIINQGTEVNLHVPALIPADYLPDVNSRLTLYKRIASARDEAQLRDLQIEMIDRFGLLPDAVKNLFRQTGLKLKLTPLGIAKLDAADEAGRIEFAAETCIDPFTLVKLVQTQPASYKLEGGHTLRFFFNMRSIDQRFTVIEQVITQLQKDPNQ</sequence>
<dbReference type="Gene3D" id="2.40.10.170">
    <property type="match status" value="1"/>
</dbReference>
<evidence type="ECO:0000256" key="4">
    <source>
        <dbReference type="ARBA" id="ARBA00022801"/>
    </source>
</evidence>
<dbReference type="Proteomes" id="UP001595722">
    <property type="component" value="Unassembled WGS sequence"/>
</dbReference>
<evidence type="ECO:0000256" key="9">
    <source>
        <dbReference type="HAMAP-Rule" id="MF_00969"/>
    </source>
</evidence>
<dbReference type="Gene3D" id="3.90.1150.50">
    <property type="entry name" value="Transcription-repair-coupling factor, D7 domain"/>
    <property type="match status" value="1"/>
</dbReference>
<keyword evidence="2 9" id="KW-0547">Nucleotide-binding</keyword>
<dbReference type="InterPro" id="IPR036101">
    <property type="entry name" value="CarD-like/TRCF_RID_sf"/>
</dbReference>
<name>A0ABV7VPE9_9GAMM</name>
<keyword evidence="13" id="KW-1185">Reference proteome</keyword>
<gene>
    <name evidence="9 12" type="primary">mfd</name>
    <name evidence="12" type="ORF">ACFOMG_04775</name>
</gene>
<dbReference type="InterPro" id="IPR027417">
    <property type="entry name" value="P-loop_NTPase"/>
</dbReference>
<comment type="subcellular location">
    <subcellularLocation>
        <location evidence="9">Cytoplasm</location>
    </subcellularLocation>
</comment>
<keyword evidence="6 9" id="KW-0067">ATP-binding</keyword>
<dbReference type="InterPro" id="IPR047112">
    <property type="entry name" value="RecG/Mfd"/>
</dbReference>
<dbReference type="InterPro" id="IPR005118">
    <property type="entry name" value="TRCF_C"/>
</dbReference>
<dbReference type="CDD" id="cd18810">
    <property type="entry name" value="SF2_C_TRCF"/>
    <property type="match status" value="1"/>
</dbReference>
<dbReference type="HAMAP" id="MF_00969">
    <property type="entry name" value="TRCF"/>
    <property type="match status" value="1"/>
</dbReference>
<dbReference type="InterPro" id="IPR003711">
    <property type="entry name" value="CarD-like/TRCF_RID"/>
</dbReference>
<comment type="function">
    <text evidence="9">Couples transcription and DNA repair by recognizing RNA polymerase (RNAP) stalled at DNA lesions. Mediates ATP-dependent release of RNAP and its truncated transcript from the DNA, and recruitment of nucleotide excision repair machinery to the damaged site.</text>
</comment>
<evidence type="ECO:0000259" key="11">
    <source>
        <dbReference type="PROSITE" id="PS51194"/>
    </source>
</evidence>
<dbReference type="Pfam" id="PF21132">
    <property type="entry name" value="MFD_D3"/>
    <property type="match status" value="1"/>
</dbReference>
<dbReference type="Pfam" id="PF03461">
    <property type="entry name" value="TRCF"/>
    <property type="match status" value="1"/>
</dbReference>
<dbReference type="InterPro" id="IPR001650">
    <property type="entry name" value="Helicase_C-like"/>
</dbReference>
<keyword evidence="5" id="KW-0347">Helicase</keyword>
<dbReference type="CDD" id="cd17991">
    <property type="entry name" value="DEXHc_TRCF"/>
    <property type="match status" value="1"/>
</dbReference>
<comment type="similarity">
    <text evidence="9">In the N-terminal section; belongs to the UvrB family.</text>
</comment>
<dbReference type="Gene3D" id="3.40.50.11180">
    <property type="match status" value="1"/>
</dbReference>
<dbReference type="NCBIfam" id="TIGR00580">
    <property type="entry name" value="mfd"/>
    <property type="match status" value="1"/>
</dbReference>
<dbReference type="InterPro" id="IPR014001">
    <property type="entry name" value="Helicase_ATP-bd"/>
</dbReference>
<evidence type="ECO:0000256" key="2">
    <source>
        <dbReference type="ARBA" id="ARBA00022741"/>
    </source>
</evidence>
<dbReference type="InterPro" id="IPR004576">
    <property type="entry name" value="Mfd"/>
</dbReference>
<dbReference type="Pfam" id="PF02559">
    <property type="entry name" value="CarD_TRCF_RID"/>
    <property type="match status" value="1"/>
</dbReference>
<dbReference type="InterPro" id="IPR037235">
    <property type="entry name" value="TRCF-like_C_D7"/>
</dbReference>
<dbReference type="PANTHER" id="PTHR47964:SF1">
    <property type="entry name" value="ATP-DEPENDENT DNA HELICASE HOMOLOG RECG, CHLOROPLASTIC"/>
    <property type="match status" value="1"/>
</dbReference>
<keyword evidence="8 9" id="KW-0234">DNA repair</keyword>
<evidence type="ECO:0000256" key="1">
    <source>
        <dbReference type="ARBA" id="ARBA00022490"/>
    </source>
</evidence>
<dbReference type="Gene3D" id="3.40.50.300">
    <property type="entry name" value="P-loop containing nucleotide triphosphate hydrolases"/>
    <property type="match status" value="2"/>
</dbReference>
<dbReference type="Pfam" id="PF00270">
    <property type="entry name" value="DEAD"/>
    <property type="match status" value="1"/>
</dbReference>
<keyword evidence="7 9" id="KW-0238">DNA-binding</keyword>
<evidence type="ECO:0000256" key="6">
    <source>
        <dbReference type="ARBA" id="ARBA00022840"/>
    </source>
</evidence>
<protein>
    <recommendedName>
        <fullName evidence="9">Transcription-repair-coupling factor</fullName>
        <shortName evidence="9">TRCF</shortName>
        <ecNumber evidence="9">3.6.4.-</ecNumber>
    </recommendedName>
</protein>
<dbReference type="SMART" id="SM00982">
    <property type="entry name" value="TRCF"/>
    <property type="match status" value="1"/>
</dbReference>
<comment type="caution">
    <text evidence="12">The sequence shown here is derived from an EMBL/GenBank/DDBJ whole genome shotgun (WGS) entry which is preliminary data.</text>
</comment>
<feature type="domain" description="Helicase ATP-binding" evidence="10">
    <location>
        <begin position="625"/>
        <end position="786"/>
    </location>
</feature>
<dbReference type="SUPFAM" id="SSF52540">
    <property type="entry name" value="P-loop containing nucleoside triphosphate hydrolases"/>
    <property type="match status" value="4"/>
</dbReference>
<dbReference type="SMART" id="SM01058">
    <property type="entry name" value="CarD_TRCF"/>
    <property type="match status" value="1"/>
</dbReference>
<dbReference type="Gene3D" id="3.40.50.11140">
    <property type="match status" value="1"/>
</dbReference>
<keyword evidence="1 9" id="KW-0963">Cytoplasm</keyword>
<dbReference type="InterPro" id="IPR048635">
    <property type="entry name" value="MFD_D3"/>
</dbReference>
<dbReference type="InterPro" id="IPR041471">
    <property type="entry name" value="UvrB_inter"/>
</dbReference>
<keyword evidence="3 9" id="KW-0227">DNA damage</keyword>
<dbReference type="EMBL" id="JBHRYB010000005">
    <property type="protein sequence ID" value="MFC3679425.1"/>
    <property type="molecule type" value="Genomic_DNA"/>
</dbReference>
<evidence type="ECO:0000256" key="7">
    <source>
        <dbReference type="ARBA" id="ARBA00023125"/>
    </source>
</evidence>
<dbReference type="PROSITE" id="PS51194">
    <property type="entry name" value="HELICASE_CTER"/>
    <property type="match status" value="1"/>
</dbReference>
<dbReference type="SMART" id="SM00487">
    <property type="entry name" value="DEXDc"/>
    <property type="match status" value="1"/>
</dbReference>
<feature type="domain" description="Helicase C-terminal" evidence="11">
    <location>
        <begin position="807"/>
        <end position="961"/>
    </location>
</feature>
<dbReference type="PROSITE" id="PS51192">
    <property type="entry name" value="HELICASE_ATP_BIND_1"/>
    <property type="match status" value="1"/>
</dbReference>
<dbReference type="RefSeq" id="WP_376865117.1">
    <property type="nucleotide sequence ID" value="NZ_JBHRYB010000005.1"/>
</dbReference>
<proteinExistence type="inferred from homology"/>
<dbReference type="InterPro" id="IPR011545">
    <property type="entry name" value="DEAD/DEAH_box_helicase_dom"/>
</dbReference>
<dbReference type="SUPFAM" id="SSF141259">
    <property type="entry name" value="CarD-like"/>
    <property type="match status" value="1"/>
</dbReference>
<dbReference type="SUPFAM" id="SSF143517">
    <property type="entry name" value="TRCF domain-like"/>
    <property type="match status" value="1"/>
</dbReference>
<reference evidence="13" key="1">
    <citation type="journal article" date="2019" name="Int. J. Syst. Evol. Microbiol.">
        <title>The Global Catalogue of Microorganisms (GCM) 10K type strain sequencing project: providing services to taxonomists for standard genome sequencing and annotation.</title>
        <authorList>
            <consortium name="The Broad Institute Genomics Platform"/>
            <consortium name="The Broad Institute Genome Sequencing Center for Infectious Disease"/>
            <person name="Wu L."/>
            <person name="Ma J."/>
        </authorList>
    </citation>
    <scope>NUCLEOTIDE SEQUENCE [LARGE SCALE GENOMIC DNA]</scope>
    <source>
        <strain evidence="13">KCTC 42424</strain>
    </source>
</reference>
<dbReference type="GO" id="GO:0016787">
    <property type="term" value="F:hydrolase activity"/>
    <property type="evidence" value="ECO:0007669"/>
    <property type="project" value="UniProtKB-KW"/>
</dbReference>
<dbReference type="Pfam" id="PF17757">
    <property type="entry name" value="UvrB_inter"/>
    <property type="match status" value="1"/>
</dbReference>
<dbReference type="Pfam" id="PF00271">
    <property type="entry name" value="Helicase_C"/>
    <property type="match status" value="1"/>
</dbReference>
<evidence type="ECO:0000256" key="5">
    <source>
        <dbReference type="ARBA" id="ARBA00022806"/>
    </source>
</evidence>
<accession>A0ABV7VPE9</accession>
<dbReference type="NCBIfam" id="NF007966">
    <property type="entry name" value="PRK10689.1"/>
    <property type="match status" value="1"/>
</dbReference>
<dbReference type="PANTHER" id="PTHR47964">
    <property type="entry name" value="ATP-DEPENDENT DNA HELICASE HOMOLOG RECG, CHLOROPLASTIC"/>
    <property type="match status" value="1"/>
</dbReference>
<evidence type="ECO:0000313" key="13">
    <source>
        <dbReference type="Proteomes" id="UP001595722"/>
    </source>
</evidence>
<evidence type="ECO:0000256" key="3">
    <source>
        <dbReference type="ARBA" id="ARBA00022763"/>
    </source>
</evidence>
<dbReference type="EC" id="3.6.4.-" evidence="9"/>
<evidence type="ECO:0000313" key="12">
    <source>
        <dbReference type="EMBL" id="MFC3679425.1"/>
    </source>
</evidence>
<dbReference type="SMART" id="SM00490">
    <property type="entry name" value="HELICc"/>
    <property type="match status" value="1"/>
</dbReference>
<dbReference type="Gene3D" id="3.30.2060.10">
    <property type="entry name" value="Penicillin-binding protein 1b domain"/>
    <property type="match status" value="1"/>
</dbReference>
<organism evidence="12 13">
    <name type="scientific">Bacterioplanoides pacificum</name>
    <dbReference type="NCBI Taxonomy" id="1171596"/>
    <lineage>
        <taxon>Bacteria</taxon>
        <taxon>Pseudomonadati</taxon>
        <taxon>Pseudomonadota</taxon>
        <taxon>Gammaproteobacteria</taxon>
        <taxon>Oceanospirillales</taxon>
        <taxon>Oceanospirillaceae</taxon>
        <taxon>Bacterioplanoides</taxon>
    </lineage>
</organism>
<evidence type="ECO:0000259" key="10">
    <source>
        <dbReference type="PROSITE" id="PS51192"/>
    </source>
</evidence>
<keyword evidence="4 9" id="KW-0378">Hydrolase</keyword>
<evidence type="ECO:0000256" key="8">
    <source>
        <dbReference type="ARBA" id="ARBA00023204"/>
    </source>
</evidence>
<comment type="similarity">
    <text evidence="9">In the C-terminal section; belongs to the helicase family. RecG subfamily.</text>
</comment>